<feature type="non-terminal residue" evidence="2">
    <location>
        <position position="21"/>
    </location>
</feature>
<reference evidence="2 3" key="2">
    <citation type="journal article" date="2017" name="Front. Plant Sci.">
        <title>Gene Classification and Mining of Molecular Markers Useful in Red Clover (Trifolium pratense) Breeding.</title>
        <authorList>
            <person name="Istvanek J."/>
            <person name="Dluhosova J."/>
            <person name="Dluhos P."/>
            <person name="Patkova L."/>
            <person name="Nedelnik J."/>
            <person name="Repkova J."/>
        </authorList>
    </citation>
    <scope>NUCLEOTIDE SEQUENCE [LARGE SCALE GENOMIC DNA]</scope>
    <source>
        <strain evidence="3">cv. Tatra</strain>
        <tissue evidence="2">Young leaves</tissue>
    </source>
</reference>
<comment type="caution">
    <text evidence="2">The sequence shown here is derived from an EMBL/GenBank/DDBJ whole genome shotgun (WGS) entry which is preliminary data.</text>
</comment>
<sequence>MESHTVAPANATDEQQAAANA</sequence>
<gene>
    <name evidence="2" type="ORF">L195_g062579</name>
</gene>
<evidence type="ECO:0000313" key="2">
    <source>
        <dbReference type="EMBL" id="PNX65394.1"/>
    </source>
</evidence>
<dbReference type="EMBL" id="ASHM01178965">
    <property type="protein sequence ID" value="PNX65394.1"/>
    <property type="molecule type" value="Genomic_DNA"/>
</dbReference>
<evidence type="ECO:0000313" key="3">
    <source>
        <dbReference type="Proteomes" id="UP000236291"/>
    </source>
</evidence>
<organism evidence="2 3">
    <name type="scientific">Trifolium pratense</name>
    <name type="common">Red clover</name>
    <dbReference type="NCBI Taxonomy" id="57577"/>
    <lineage>
        <taxon>Eukaryota</taxon>
        <taxon>Viridiplantae</taxon>
        <taxon>Streptophyta</taxon>
        <taxon>Embryophyta</taxon>
        <taxon>Tracheophyta</taxon>
        <taxon>Spermatophyta</taxon>
        <taxon>Magnoliopsida</taxon>
        <taxon>eudicotyledons</taxon>
        <taxon>Gunneridae</taxon>
        <taxon>Pentapetalae</taxon>
        <taxon>rosids</taxon>
        <taxon>fabids</taxon>
        <taxon>Fabales</taxon>
        <taxon>Fabaceae</taxon>
        <taxon>Papilionoideae</taxon>
        <taxon>50 kb inversion clade</taxon>
        <taxon>NPAAA clade</taxon>
        <taxon>Hologalegina</taxon>
        <taxon>IRL clade</taxon>
        <taxon>Trifolieae</taxon>
        <taxon>Trifolium</taxon>
    </lineage>
</organism>
<accession>A0A2K3KGH1</accession>
<proteinExistence type="predicted"/>
<feature type="compositionally biased region" description="Polar residues" evidence="1">
    <location>
        <begin position="12"/>
        <end position="21"/>
    </location>
</feature>
<dbReference type="Proteomes" id="UP000236291">
    <property type="component" value="Unassembled WGS sequence"/>
</dbReference>
<name>A0A2K3KGH1_TRIPR</name>
<feature type="region of interest" description="Disordered" evidence="1">
    <location>
        <begin position="1"/>
        <end position="21"/>
    </location>
</feature>
<reference evidence="2 3" key="1">
    <citation type="journal article" date="2014" name="Am. J. Bot.">
        <title>Genome assembly and annotation for red clover (Trifolium pratense; Fabaceae).</title>
        <authorList>
            <person name="Istvanek J."/>
            <person name="Jaros M."/>
            <person name="Krenek A."/>
            <person name="Repkova J."/>
        </authorList>
    </citation>
    <scope>NUCLEOTIDE SEQUENCE [LARGE SCALE GENOMIC DNA]</scope>
    <source>
        <strain evidence="3">cv. Tatra</strain>
        <tissue evidence="2">Young leaves</tissue>
    </source>
</reference>
<protein>
    <submittedName>
        <fullName evidence="2">Uncharacterized protein</fullName>
    </submittedName>
</protein>
<evidence type="ECO:0000256" key="1">
    <source>
        <dbReference type="SAM" id="MobiDB-lite"/>
    </source>
</evidence>
<dbReference type="AlphaFoldDB" id="A0A2K3KGH1"/>